<dbReference type="AlphaFoldDB" id="A0A5J4FCJ1"/>
<evidence type="ECO:0000313" key="2">
    <source>
        <dbReference type="Proteomes" id="UP000376575"/>
    </source>
</evidence>
<reference evidence="1 2" key="1">
    <citation type="journal article" date="2019" name="FEMS Microbiol. Lett.">
        <title>A novel salt-tolerant genotype illuminates the sucrose gene evolution in freshwater bloom-forming cyanobacterium Microcystis aeruginosa.</title>
        <authorList>
            <person name="Tanabe Y."/>
            <person name="Yamaguchi H."/>
            <person name="Sano T."/>
            <person name="Kawachi M."/>
        </authorList>
    </citation>
    <scope>NUCLEOTIDE SEQUENCE [LARGE SCALE GENOMIC DNA]</scope>
    <source>
        <strain evidence="1 2">NIES-4325</strain>
    </source>
</reference>
<protein>
    <submittedName>
        <fullName evidence="1">Uncharacterized protein</fullName>
    </submittedName>
</protein>
<dbReference type="EMBL" id="BJKP01000079">
    <property type="protein sequence ID" value="GEA29036.1"/>
    <property type="molecule type" value="Genomic_DNA"/>
</dbReference>
<name>A0A5J4FCJ1_MICAE</name>
<comment type="caution">
    <text evidence="1">The sequence shown here is derived from an EMBL/GenBank/DDBJ whole genome shotgun (WGS) entry which is preliminary data.</text>
</comment>
<dbReference type="Proteomes" id="UP000376575">
    <property type="component" value="Unassembled WGS sequence"/>
</dbReference>
<gene>
    <name evidence="1" type="ORF">MiAbW_03618</name>
</gene>
<proteinExistence type="predicted"/>
<accession>A0A5J4FCJ1</accession>
<sequence>MRKIFVAGHKSPLQKRPPAPCLRYRWRVIGYQSVDTPGPKGVRILEAHHCAFWFPLLTSYTIMSEPRLLEYQLLSSFPFCGSLSKRFPISRKIRICPTLSVLRQKFLFDSFSLFEDLLPCLKSFRWLLSIYFYLKSAALFQQNFHDVRRHCNLKTLNIVSPSPPRTQV</sequence>
<evidence type="ECO:0000313" key="1">
    <source>
        <dbReference type="EMBL" id="GEA29036.1"/>
    </source>
</evidence>
<organism evidence="1 2">
    <name type="scientific">Microcystis aeruginosa NIES-4325</name>
    <dbReference type="NCBI Taxonomy" id="2569534"/>
    <lineage>
        <taxon>Bacteria</taxon>
        <taxon>Bacillati</taxon>
        <taxon>Cyanobacteriota</taxon>
        <taxon>Cyanophyceae</taxon>
        <taxon>Oscillatoriophycideae</taxon>
        <taxon>Chroococcales</taxon>
        <taxon>Microcystaceae</taxon>
        <taxon>Microcystis</taxon>
    </lineage>
</organism>